<dbReference type="InterPro" id="IPR000792">
    <property type="entry name" value="Tscrpt_reg_LuxR_C"/>
</dbReference>
<dbReference type="RefSeq" id="WP_165928338.1">
    <property type="nucleotide sequence ID" value="NZ_SMBH01000031.1"/>
</dbReference>
<evidence type="ECO:0000313" key="6">
    <source>
        <dbReference type="Proteomes" id="UP000294576"/>
    </source>
</evidence>
<evidence type="ECO:0000256" key="3">
    <source>
        <dbReference type="ARBA" id="ARBA00023163"/>
    </source>
</evidence>
<dbReference type="InterPro" id="IPR016032">
    <property type="entry name" value="Sig_transdc_resp-reg_C-effctor"/>
</dbReference>
<comment type="caution">
    <text evidence="5">The sequence shown here is derived from an EMBL/GenBank/DDBJ whole genome shotgun (WGS) entry which is preliminary data.</text>
</comment>
<protein>
    <submittedName>
        <fullName evidence="5">DNA-binding NarL/FixJ family response regulator</fullName>
    </submittedName>
</protein>
<keyword evidence="1" id="KW-0805">Transcription regulation</keyword>
<dbReference type="Pfam" id="PF00196">
    <property type="entry name" value="GerE"/>
    <property type="match status" value="1"/>
</dbReference>
<dbReference type="CDD" id="cd06170">
    <property type="entry name" value="LuxR_C_like"/>
    <property type="match status" value="1"/>
</dbReference>
<evidence type="ECO:0000259" key="4">
    <source>
        <dbReference type="PROSITE" id="PS50043"/>
    </source>
</evidence>
<dbReference type="Gene3D" id="3.40.50.2300">
    <property type="match status" value="1"/>
</dbReference>
<accession>A0A4R3PRJ0</accession>
<dbReference type="PROSITE" id="PS50043">
    <property type="entry name" value="HTH_LUXR_2"/>
    <property type="match status" value="1"/>
</dbReference>
<gene>
    <name evidence="5" type="ORF">EV132_13133</name>
</gene>
<dbReference type="SUPFAM" id="SSF46894">
    <property type="entry name" value="C-terminal effector domain of the bipartite response regulators"/>
    <property type="match status" value="1"/>
</dbReference>
<evidence type="ECO:0000256" key="1">
    <source>
        <dbReference type="ARBA" id="ARBA00023015"/>
    </source>
</evidence>
<dbReference type="AlphaFoldDB" id="A0A4R3PRJ0"/>
<keyword evidence="3" id="KW-0804">Transcription</keyword>
<evidence type="ECO:0000313" key="5">
    <source>
        <dbReference type="EMBL" id="TCU06822.1"/>
    </source>
</evidence>
<dbReference type="PANTHER" id="PTHR44688">
    <property type="entry name" value="DNA-BINDING TRANSCRIPTIONAL ACTIVATOR DEVR_DOSR"/>
    <property type="match status" value="1"/>
</dbReference>
<dbReference type="Proteomes" id="UP000294576">
    <property type="component" value="Unassembled WGS sequence"/>
</dbReference>
<sequence>MVKEILQAPFDVDRSTFLLVSDESSASAHTLTSLMDRFRDVEMLKADSAENLPRASDIFASKLVVIIDLMSIDNVDLAISHLDQEFPAARIAAIFERDQEDSYQEAILLKARYGRPHGFIPASASPETLAAVLHIVADGGEIMPWTKMENANSIRFSGDRGIRACGTAEISPPQYAPRTVNGDSGLNIDVGSNPLTQREQEVLRLLTTGMQNKIIANRMGISENTIRIHIHHILRKLGVRNRTEAANAGLRSGLLSVLLLECRWVALKIAEPTEIILNQII</sequence>
<dbReference type="PANTHER" id="PTHR44688:SF16">
    <property type="entry name" value="DNA-BINDING TRANSCRIPTIONAL ACTIVATOR DEVR_DOSR"/>
    <property type="match status" value="1"/>
</dbReference>
<feature type="domain" description="HTH luxR-type" evidence="4">
    <location>
        <begin position="188"/>
        <end position="253"/>
    </location>
</feature>
<dbReference type="GO" id="GO:0006355">
    <property type="term" value="P:regulation of DNA-templated transcription"/>
    <property type="evidence" value="ECO:0007669"/>
    <property type="project" value="InterPro"/>
</dbReference>
<dbReference type="SMART" id="SM00421">
    <property type="entry name" value="HTH_LUXR"/>
    <property type="match status" value="1"/>
</dbReference>
<dbReference type="PROSITE" id="PS00622">
    <property type="entry name" value="HTH_LUXR_1"/>
    <property type="match status" value="1"/>
</dbReference>
<evidence type="ECO:0000256" key="2">
    <source>
        <dbReference type="ARBA" id="ARBA00023125"/>
    </source>
</evidence>
<dbReference type="GO" id="GO:0003677">
    <property type="term" value="F:DNA binding"/>
    <property type="evidence" value="ECO:0007669"/>
    <property type="project" value="UniProtKB-KW"/>
</dbReference>
<dbReference type="PRINTS" id="PR00038">
    <property type="entry name" value="HTHLUXR"/>
</dbReference>
<reference evidence="5 6" key="1">
    <citation type="submission" date="2019-03" db="EMBL/GenBank/DDBJ databases">
        <title>Genomic Encyclopedia of Type Strains, Phase IV (KMG-V): Genome sequencing to study the core and pangenomes of soil and plant-associated prokaryotes.</title>
        <authorList>
            <person name="Whitman W."/>
        </authorList>
    </citation>
    <scope>NUCLEOTIDE SEQUENCE [LARGE SCALE GENOMIC DNA]</scope>
    <source>
        <strain evidence="5 6">Hc14</strain>
    </source>
</reference>
<dbReference type="EMBL" id="SMBH01000031">
    <property type="protein sequence ID" value="TCU06822.1"/>
    <property type="molecule type" value="Genomic_DNA"/>
</dbReference>
<name>A0A4R3PRJ0_RHISU</name>
<keyword evidence="2 5" id="KW-0238">DNA-binding</keyword>
<proteinExistence type="predicted"/>
<organism evidence="5 6">
    <name type="scientific">Rhizobium sullae</name>
    <name type="common">Rhizobium hedysari</name>
    <dbReference type="NCBI Taxonomy" id="50338"/>
    <lineage>
        <taxon>Bacteria</taxon>
        <taxon>Pseudomonadati</taxon>
        <taxon>Pseudomonadota</taxon>
        <taxon>Alphaproteobacteria</taxon>
        <taxon>Hyphomicrobiales</taxon>
        <taxon>Rhizobiaceae</taxon>
        <taxon>Rhizobium/Agrobacterium group</taxon>
        <taxon>Rhizobium</taxon>
    </lineage>
</organism>